<dbReference type="AlphaFoldDB" id="A0A6J7H6Z4"/>
<dbReference type="EMBL" id="CAFBMQ010000131">
    <property type="protein sequence ID" value="CAB4912130.1"/>
    <property type="molecule type" value="Genomic_DNA"/>
</dbReference>
<proteinExistence type="predicted"/>
<accession>A0A6J7H6Z4</accession>
<feature type="compositionally biased region" description="Low complexity" evidence="1">
    <location>
        <begin position="58"/>
        <end position="67"/>
    </location>
</feature>
<feature type="region of interest" description="Disordered" evidence="1">
    <location>
        <begin position="22"/>
        <end position="79"/>
    </location>
</feature>
<reference evidence="2" key="1">
    <citation type="submission" date="2020-05" db="EMBL/GenBank/DDBJ databases">
        <authorList>
            <person name="Chiriac C."/>
            <person name="Salcher M."/>
            <person name="Ghai R."/>
            <person name="Kavagutti S V."/>
        </authorList>
    </citation>
    <scope>NUCLEOTIDE SEQUENCE</scope>
</reference>
<feature type="region of interest" description="Disordered" evidence="1">
    <location>
        <begin position="190"/>
        <end position="296"/>
    </location>
</feature>
<organism evidence="2">
    <name type="scientific">freshwater metagenome</name>
    <dbReference type="NCBI Taxonomy" id="449393"/>
    <lineage>
        <taxon>unclassified sequences</taxon>
        <taxon>metagenomes</taxon>
        <taxon>ecological metagenomes</taxon>
    </lineage>
</organism>
<evidence type="ECO:0000256" key="1">
    <source>
        <dbReference type="SAM" id="MobiDB-lite"/>
    </source>
</evidence>
<gene>
    <name evidence="2" type="ORF">UFOPK3609_00932</name>
</gene>
<name>A0A6J7H6Z4_9ZZZZ</name>
<protein>
    <submittedName>
        <fullName evidence="2">Unannotated protein</fullName>
    </submittedName>
</protein>
<sequence length="296" mass="31116">MGQLLVAQQRLDAGVLELGQRPLPGVGHRQPRGLQRGQQPGGGVRVHRRLAERRPDLRQQPLQLRRPLPGHRPGAEQVAEQPVVHVGPPRHPGVLQLRGDQRAGGLRGQQQPQPAPLGARGQRRLLTGQLGQRVEPVGRVVEGEQRRLVGRRRGQGVPALGVRTDQQVLVDVRRPAQHRVAQPQVGAALHPHPGGQQARVPAGGVVPHPPGPVGLAGGDEARQVLPRQPGDGAAVPVVGLDDVAPAQEDDGPQHPPSVAEGSDSAARTVTAQVSLPGHLVRPGTVVPDAAPAEGDP</sequence>
<evidence type="ECO:0000313" key="2">
    <source>
        <dbReference type="EMBL" id="CAB4912130.1"/>
    </source>
</evidence>